<sequence>MKNRLRRYALISLAIGSALVVTIFLLLWHQTSADLAFLISAVQHPPQTGEITYLDAAGVAFDHEKSGTSYRSVELEEIDTELIADLVAVEDRNFASHRGADFWRTMRAAFSYVVGAGSKASGGSTLTQQLIKNLLNHRERTPAQKAKEILLALRLENALVAAVPTGGGLSVGKRQILSAYFNHLFVANRYRGLKNFAELVLRKNVARLTAGERVAVLAVLRSPAAFMGPEVRLTETLRRIESALGRAGRNAANTKLTSAAEAARWLQNYTKLITGPVYLAEAKQPQSSLAKSIGNLFNLSTARREYSFTSTKVATQRIGALDEILQQRLENRLVKLNRAPAEKCSVTGAYLLVRLTDASVEAAGEDRCSQFNELVQAKRQVSSTIKPFLYAYAFETLQLTPASIFDDRRVTVAARDGSSYAPANHYKTFRGKMHLKNALQVSANTISLQLFDKVNKAGFSERMARAFARYPQDEVAPLLHRDYSLALGTVDLSPVHVASAYLALLSRGRKVYPHWGSLVSGIDPHQEMSLPVRANPEIIFDPLRAEQVREMLTAVLRPEGTGGEFMGARDEIVIQELGAKSGSGPVDTWFVGYSQDVLLLVWLGFRERSERPRDFHAATLWYDLYLATLPWFRPKPMVYAPELEKRYFCAETGLPPTPACRRIASALFRRDPARW</sequence>
<dbReference type="GO" id="GO:0005886">
    <property type="term" value="C:plasma membrane"/>
    <property type="evidence" value="ECO:0007669"/>
    <property type="project" value="UniProtKB-SubCell"/>
</dbReference>
<dbReference type="InterPro" id="IPR036950">
    <property type="entry name" value="PBP_transglycosylase"/>
</dbReference>
<comment type="catalytic activity">
    <reaction evidence="16">
        <text>Preferential cleavage: (Ac)2-L-Lys-D-Ala-|-D-Ala. Also transpeptidation of peptidyl-alanyl moieties that are N-acyl substituents of D-alanine.</text>
        <dbReference type="EC" id="3.4.16.4"/>
    </reaction>
</comment>
<evidence type="ECO:0000256" key="3">
    <source>
        <dbReference type="ARBA" id="ARBA00007090"/>
    </source>
</evidence>
<dbReference type="PANTHER" id="PTHR32282">
    <property type="entry name" value="BINDING PROTEIN TRANSPEPTIDASE, PUTATIVE-RELATED"/>
    <property type="match status" value="1"/>
</dbReference>
<dbReference type="InterPro" id="IPR001264">
    <property type="entry name" value="Glyco_trans_51"/>
</dbReference>
<keyword evidence="11" id="KW-0133">Cell shape</keyword>
<evidence type="ECO:0000256" key="11">
    <source>
        <dbReference type="ARBA" id="ARBA00022960"/>
    </source>
</evidence>
<keyword evidence="13" id="KW-0472">Membrane</keyword>
<dbReference type="STRING" id="869212.Turpa_0611"/>
<dbReference type="Pfam" id="PF00905">
    <property type="entry name" value="Transpeptidase"/>
    <property type="match status" value="1"/>
</dbReference>
<evidence type="ECO:0000256" key="8">
    <source>
        <dbReference type="ARBA" id="ARBA00022676"/>
    </source>
</evidence>
<accession>I4B1V6</accession>
<keyword evidence="14" id="KW-0511">Multifunctional enzyme</keyword>
<gene>
    <name evidence="20" type="ordered locus">Turpa_0611</name>
</gene>
<dbReference type="InterPro" id="IPR001460">
    <property type="entry name" value="PCN-bd_Tpept"/>
</dbReference>
<dbReference type="GO" id="GO:0006508">
    <property type="term" value="P:proteolysis"/>
    <property type="evidence" value="ECO:0007669"/>
    <property type="project" value="UniProtKB-KW"/>
</dbReference>
<dbReference type="PATRIC" id="fig|869212.3.peg.585"/>
<organism evidence="20 21">
    <name type="scientific">Turneriella parva (strain ATCC BAA-1111 / DSM 21527 / NCTC 11395 / H)</name>
    <name type="common">Leptospira parva</name>
    <dbReference type="NCBI Taxonomy" id="869212"/>
    <lineage>
        <taxon>Bacteria</taxon>
        <taxon>Pseudomonadati</taxon>
        <taxon>Spirochaetota</taxon>
        <taxon>Spirochaetia</taxon>
        <taxon>Leptospirales</taxon>
        <taxon>Leptospiraceae</taxon>
        <taxon>Turneriella</taxon>
    </lineage>
</organism>
<comment type="catalytic activity">
    <reaction evidence="17">
        <text>[GlcNAc-(1-&gt;4)-Mur2Ac(oyl-L-Ala-gamma-D-Glu-L-Lys-D-Ala-D-Ala)](n)-di-trans,octa-cis-undecaprenyl diphosphate + beta-D-GlcNAc-(1-&gt;4)-Mur2Ac(oyl-L-Ala-gamma-D-Glu-L-Lys-D-Ala-D-Ala)-di-trans,octa-cis-undecaprenyl diphosphate = [GlcNAc-(1-&gt;4)-Mur2Ac(oyl-L-Ala-gamma-D-Glu-L-Lys-D-Ala-D-Ala)](n+1)-di-trans,octa-cis-undecaprenyl diphosphate + di-trans,octa-cis-undecaprenyl diphosphate + H(+)</text>
        <dbReference type="Rhea" id="RHEA:23708"/>
        <dbReference type="Rhea" id="RHEA-COMP:9602"/>
        <dbReference type="Rhea" id="RHEA-COMP:9603"/>
        <dbReference type="ChEBI" id="CHEBI:15378"/>
        <dbReference type="ChEBI" id="CHEBI:58405"/>
        <dbReference type="ChEBI" id="CHEBI:60033"/>
        <dbReference type="ChEBI" id="CHEBI:78435"/>
        <dbReference type="EC" id="2.4.99.28"/>
    </reaction>
</comment>
<dbReference type="KEGG" id="tpx:Turpa_0611"/>
<dbReference type="GO" id="GO:0009002">
    <property type="term" value="F:serine-type D-Ala-D-Ala carboxypeptidase activity"/>
    <property type="evidence" value="ECO:0007669"/>
    <property type="project" value="UniProtKB-EC"/>
</dbReference>
<feature type="domain" description="Penicillin-binding protein transpeptidase" evidence="18">
    <location>
        <begin position="372"/>
        <end position="594"/>
    </location>
</feature>
<keyword evidence="9 20" id="KW-0808">Transferase</keyword>
<evidence type="ECO:0000256" key="1">
    <source>
        <dbReference type="ARBA" id="ARBA00004236"/>
    </source>
</evidence>
<dbReference type="AlphaFoldDB" id="I4B1V6"/>
<keyword evidence="10" id="KW-0378">Hydrolase</keyword>
<dbReference type="GO" id="GO:0030288">
    <property type="term" value="C:outer membrane-bounded periplasmic space"/>
    <property type="evidence" value="ECO:0007669"/>
    <property type="project" value="TreeGrafter"/>
</dbReference>
<dbReference type="Proteomes" id="UP000006048">
    <property type="component" value="Chromosome"/>
</dbReference>
<evidence type="ECO:0000256" key="12">
    <source>
        <dbReference type="ARBA" id="ARBA00022984"/>
    </source>
</evidence>
<dbReference type="EMBL" id="CP002959">
    <property type="protein sequence ID" value="AFM11263.1"/>
    <property type="molecule type" value="Genomic_DNA"/>
</dbReference>
<evidence type="ECO:0000256" key="4">
    <source>
        <dbReference type="ARBA" id="ARBA00007739"/>
    </source>
</evidence>
<dbReference type="RefSeq" id="WP_014801781.1">
    <property type="nucleotide sequence ID" value="NC_018020.1"/>
</dbReference>
<dbReference type="InterPro" id="IPR023346">
    <property type="entry name" value="Lysozyme-like_dom_sf"/>
</dbReference>
<evidence type="ECO:0000259" key="19">
    <source>
        <dbReference type="Pfam" id="PF00912"/>
    </source>
</evidence>
<keyword evidence="21" id="KW-1185">Reference proteome</keyword>
<evidence type="ECO:0000256" key="5">
    <source>
        <dbReference type="ARBA" id="ARBA00022475"/>
    </source>
</evidence>
<dbReference type="GO" id="GO:0008360">
    <property type="term" value="P:regulation of cell shape"/>
    <property type="evidence" value="ECO:0007669"/>
    <property type="project" value="UniProtKB-KW"/>
</dbReference>
<evidence type="ECO:0000313" key="20">
    <source>
        <dbReference type="EMBL" id="AFM11263.1"/>
    </source>
</evidence>
<dbReference type="GO" id="GO:0071555">
    <property type="term" value="P:cell wall organization"/>
    <property type="evidence" value="ECO:0007669"/>
    <property type="project" value="UniProtKB-KW"/>
</dbReference>
<evidence type="ECO:0000256" key="16">
    <source>
        <dbReference type="ARBA" id="ARBA00034000"/>
    </source>
</evidence>
<keyword evidence="15" id="KW-0961">Cell wall biogenesis/degradation</keyword>
<protein>
    <submittedName>
        <fullName evidence="20">Glycosyl transferase family 51</fullName>
    </submittedName>
</protein>
<evidence type="ECO:0000256" key="17">
    <source>
        <dbReference type="ARBA" id="ARBA00049902"/>
    </source>
</evidence>
<evidence type="ECO:0000256" key="15">
    <source>
        <dbReference type="ARBA" id="ARBA00023316"/>
    </source>
</evidence>
<evidence type="ECO:0000313" key="21">
    <source>
        <dbReference type="Proteomes" id="UP000006048"/>
    </source>
</evidence>
<evidence type="ECO:0000256" key="2">
    <source>
        <dbReference type="ARBA" id="ARBA00004752"/>
    </source>
</evidence>
<comment type="pathway">
    <text evidence="2">Cell wall biogenesis; peptidoglycan biosynthesis.</text>
</comment>
<name>I4B1V6_TURPD</name>
<feature type="domain" description="Glycosyl transferase family 51" evidence="19">
    <location>
        <begin position="68"/>
        <end position="227"/>
    </location>
</feature>
<dbReference type="GO" id="GO:0008955">
    <property type="term" value="F:peptidoglycan glycosyltransferase activity"/>
    <property type="evidence" value="ECO:0007669"/>
    <property type="project" value="UniProtKB-EC"/>
</dbReference>
<keyword evidence="12" id="KW-0573">Peptidoglycan synthesis</keyword>
<evidence type="ECO:0000256" key="9">
    <source>
        <dbReference type="ARBA" id="ARBA00022679"/>
    </source>
</evidence>
<dbReference type="OrthoDB" id="343702at2"/>
<keyword evidence="5" id="KW-1003">Cell membrane</keyword>
<comment type="subcellular location">
    <subcellularLocation>
        <location evidence="1">Cell membrane</location>
    </subcellularLocation>
</comment>
<reference evidence="20 21" key="1">
    <citation type="submission" date="2012-06" db="EMBL/GenBank/DDBJ databases">
        <title>The complete chromosome of genome of Turneriella parva DSM 21527.</title>
        <authorList>
            <consortium name="US DOE Joint Genome Institute (JGI-PGF)"/>
            <person name="Lucas S."/>
            <person name="Han J."/>
            <person name="Lapidus A."/>
            <person name="Bruce D."/>
            <person name="Goodwin L."/>
            <person name="Pitluck S."/>
            <person name="Peters L."/>
            <person name="Kyrpides N."/>
            <person name="Mavromatis K."/>
            <person name="Ivanova N."/>
            <person name="Mikhailova N."/>
            <person name="Chertkov O."/>
            <person name="Detter J.C."/>
            <person name="Tapia R."/>
            <person name="Han C."/>
            <person name="Land M."/>
            <person name="Hauser L."/>
            <person name="Markowitz V."/>
            <person name="Cheng J.-F."/>
            <person name="Hugenholtz P."/>
            <person name="Woyke T."/>
            <person name="Wu D."/>
            <person name="Gronow S."/>
            <person name="Wellnitz S."/>
            <person name="Brambilla E."/>
            <person name="Klenk H.-P."/>
            <person name="Eisen J.A."/>
        </authorList>
    </citation>
    <scope>NUCLEOTIDE SEQUENCE [LARGE SCALE GENOMIC DNA]</scope>
    <source>
        <strain evidence="21">ATCC BAA-1111 / DSM 21527 / NCTC 11395 / H</strain>
    </source>
</reference>
<dbReference type="InterPro" id="IPR050396">
    <property type="entry name" value="Glycosyltr_51/Transpeptidase"/>
</dbReference>
<dbReference type="GO" id="GO:0008658">
    <property type="term" value="F:penicillin binding"/>
    <property type="evidence" value="ECO:0007669"/>
    <property type="project" value="InterPro"/>
</dbReference>
<dbReference type="SUPFAM" id="SSF53955">
    <property type="entry name" value="Lysozyme-like"/>
    <property type="match status" value="1"/>
</dbReference>
<comment type="similarity">
    <text evidence="4">In the N-terminal section; belongs to the glycosyltransferase 51 family.</text>
</comment>
<evidence type="ECO:0000256" key="13">
    <source>
        <dbReference type="ARBA" id="ARBA00023136"/>
    </source>
</evidence>
<evidence type="ECO:0000259" key="18">
    <source>
        <dbReference type="Pfam" id="PF00905"/>
    </source>
</evidence>
<proteinExistence type="inferred from homology"/>
<keyword evidence="8" id="KW-0328">Glycosyltransferase</keyword>
<evidence type="ECO:0000256" key="14">
    <source>
        <dbReference type="ARBA" id="ARBA00023268"/>
    </source>
</evidence>
<evidence type="ECO:0000256" key="6">
    <source>
        <dbReference type="ARBA" id="ARBA00022645"/>
    </source>
</evidence>
<dbReference type="SUPFAM" id="SSF56601">
    <property type="entry name" value="beta-lactamase/transpeptidase-like"/>
    <property type="match status" value="1"/>
</dbReference>
<evidence type="ECO:0000256" key="7">
    <source>
        <dbReference type="ARBA" id="ARBA00022670"/>
    </source>
</evidence>
<dbReference type="Pfam" id="PF00912">
    <property type="entry name" value="Transgly"/>
    <property type="match status" value="1"/>
</dbReference>
<dbReference type="InterPro" id="IPR012338">
    <property type="entry name" value="Beta-lactam/transpept-like"/>
</dbReference>
<dbReference type="Gene3D" id="3.40.710.10">
    <property type="entry name" value="DD-peptidase/beta-lactamase superfamily"/>
    <property type="match status" value="1"/>
</dbReference>
<comment type="similarity">
    <text evidence="3">In the C-terminal section; belongs to the transpeptidase family.</text>
</comment>
<dbReference type="Gene3D" id="1.10.3810.10">
    <property type="entry name" value="Biosynthetic peptidoglycan transglycosylase-like"/>
    <property type="match status" value="1"/>
</dbReference>
<dbReference type="HOGENOM" id="CLU_006354_2_2_12"/>
<keyword evidence="6" id="KW-0121">Carboxypeptidase</keyword>
<dbReference type="GO" id="GO:0009252">
    <property type="term" value="P:peptidoglycan biosynthetic process"/>
    <property type="evidence" value="ECO:0007669"/>
    <property type="project" value="UniProtKB-KW"/>
</dbReference>
<dbReference type="PANTHER" id="PTHR32282:SF11">
    <property type="entry name" value="PENICILLIN-BINDING PROTEIN 1B"/>
    <property type="match status" value="1"/>
</dbReference>
<keyword evidence="7" id="KW-0645">Protease</keyword>
<evidence type="ECO:0000256" key="10">
    <source>
        <dbReference type="ARBA" id="ARBA00022801"/>
    </source>
</evidence>